<dbReference type="EMBL" id="FO203512">
    <property type="protein sequence ID" value="CCK74843.1"/>
    <property type="molecule type" value="Genomic_DNA"/>
</dbReference>
<evidence type="ECO:0000313" key="2">
    <source>
        <dbReference type="Proteomes" id="UP000032749"/>
    </source>
</evidence>
<evidence type="ECO:0008006" key="3">
    <source>
        <dbReference type="Google" id="ProtNLM"/>
    </source>
</evidence>
<sequence length="154" mass="17362">MARRNPNNRSSKGSFAGIPDIVMGSSCYVNLGPSAKALLFEAAYQYKGRNNGDLCFAWTLMQKRGWKSKATLNNALKELVEANLLVLSRQGHFRKPFDRCSLYAITWQAIDECPGKDLELGPTNTPPRKFSIEQAQYNQNKSKKLMKNNKKQST</sequence>
<proteinExistence type="predicted"/>
<dbReference type="HOGENOM" id="CLU_124932_1_0_6"/>
<protein>
    <recommendedName>
        <fullName evidence="3">Bacteriophage lambda Replication protein O N-terminal domain-containing protein</fullName>
    </recommendedName>
</protein>
<gene>
    <name evidence="1" type="ORF">OLEAN_C06670</name>
</gene>
<evidence type="ECO:0000313" key="1">
    <source>
        <dbReference type="EMBL" id="CCK74843.1"/>
    </source>
</evidence>
<dbReference type="OrthoDB" id="8910510at2"/>
<organism evidence="1 2">
    <name type="scientific">Oleispira antarctica RB-8</name>
    <dbReference type="NCBI Taxonomy" id="698738"/>
    <lineage>
        <taxon>Bacteria</taxon>
        <taxon>Pseudomonadati</taxon>
        <taxon>Pseudomonadota</taxon>
        <taxon>Gammaproteobacteria</taxon>
        <taxon>Oceanospirillales</taxon>
        <taxon>Oceanospirillaceae</taxon>
        <taxon>Oleispira</taxon>
    </lineage>
</organism>
<dbReference type="STRING" id="698738.OLEAN_C06670"/>
<accession>R4YNU8</accession>
<name>R4YNU8_OLEAN</name>
<dbReference type="Proteomes" id="UP000032749">
    <property type="component" value="Chromosome"/>
</dbReference>
<keyword evidence="2" id="KW-1185">Reference proteome</keyword>
<dbReference type="KEGG" id="oai:OLEAN_C06670"/>
<dbReference type="AlphaFoldDB" id="R4YNU8"/>
<reference evidence="1 2" key="1">
    <citation type="journal article" date="2013" name="Nat. Commun.">
        <title>Genome sequence and functional genomic analysis of the oil-degrading bacterium Oleispira antarctica.</title>
        <authorList>
            <person name="Kube M."/>
            <person name="Chernikova T.N."/>
            <person name="Al-Ramahi Y."/>
            <person name="Beloqui A."/>
            <person name="Lopez-Cortez N."/>
            <person name="Guazzaroni M.E."/>
            <person name="Heipieper H.J."/>
            <person name="Klages S."/>
            <person name="Kotsyurbenko O.R."/>
            <person name="Langer I."/>
            <person name="Nechitaylo T.Y."/>
            <person name="Lunsdorf H."/>
            <person name="Fernandez M."/>
            <person name="Juarez S."/>
            <person name="Ciordia S."/>
            <person name="Singer A."/>
            <person name="Kagan O."/>
            <person name="Egorova O."/>
            <person name="Petit P.A."/>
            <person name="Stogios P."/>
            <person name="Kim Y."/>
            <person name="Tchigvintsev A."/>
            <person name="Flick R."/>
            <person name="Denaro R."/>
            <person name="Genovese M."/>
            <person name="Albar J.P."/>
            <person name="Reva O.N."/>
            <person name="Martinez-Gomariz M."/>
            <person name="Tran H."/>
            <person name="Ferrer M."/>
            <person name="Savchenko A."/>
            <person name="Yakunin A.F."/>
            <person name="Yakimov M.M."/>
            <person name="Golyshina O.V."/>
            <person name="Reinhardt R."/>
            <person name="Golyshin P.N."/>
        </authorList>
    </citation>
    <scope>NUCLEOTIDE SEQUENCE [LARGE SCALE GENOMIC DNA]</scope>
</reference>